<dbReference type="Pfam" id="PF00505">
    <property type="entry name" value="HMG_box"/>
    <property type="match status" value="1"/>
</dbReference>
<evidence type="ECO:0000313" key="3">
    <source>
        <dbReference type="EMBL" id="CAI2165407.1"/>
    </source>
</evidence>
<evidence type="ECO:0000313" key="4">
    <source>
        <dbReference type="Proteomes" id="UP001153678"/>
    </source>
</evidence>
<dbReference type="EMBL" id="CAMKVN010000221">
    <property type="protein sequence ID" value="CAI2165407.1"/>
    <property type="molecule type" value="Genomic_DNA"/>
</dbReference>
<evidence type="ECO:0000259" key="2">
    <source>
        <dbReference type="PROSITE" id="PS50118"/>
    </source>
</evidence>
<dbReference type="SUPFAM" id="SSF47095">
    <property type="entry name" value="HMG-box"/>
    <property type="match status" value="1"/>
</dbReference>
<keyword evidence="1" id="KW-0238">DNA-binding</keyword>
<protein>
    <submittedName>
        <fullName evidence="3">8995_t:CDS:1</fullName>
    </submittedName>
</protein>
<dbReference type="InterPro" id="IPR036910">
    <property type="entry name" value="HMG_box_dom_sf"/>
</dbReference>
<feature type="domain" description="HMG box" evidence="2">
    <location>
        <begin position="1"/>
        <end position="66"/>
    </location>
</feature>
<comment type="caution">
    <text evidence="3">The sequence shown here is derived from an EMBL/GenBank/DDBJ whole genome shotgun (WGS) entry which is preliminary data.</text>
</comment>
<accession>A0A9W4SEH7</accession>
<keyword evidence="1" id="KW-0539">Nucleus</keyword>
<proteinExistence type="predicted"/>
<dbReference type="OrthoDB" id="2370100at2759"/>
<dbReference type="AlphaFoldDB" id="A0A9W4SEH7"/>
<keyword evidence="4" id="KW-1185">Reference proteome</keyword>
<dbReference type="GO" id="GO:0003677">
    <property type="term" value="F:DNA binding"/>
    <property type="evidence" value="ECO:0007669"/>
    <property type="project" value="UniProtKB-UniRule"/>
</dbReference>
<evidence type="ECO:0000256" key="1">
    <source>
        <dbReference type="PROSITE-ProRule" id="PRU00267"/>
    </source>
</evidence>
<dbReference type="Proteomes" id="UP001153678">
    <property type="component" value="Unassembled WGS sequence"/>
</dbReference>
<dbReference type="InterPro" id="IPR009071">
    <property type="entry name" value="HMG_box_dom"/>
</dbReference>
<gene>
    <name evidence="3" type="ORF">FWILDA_LOCUS2057</name>
</gene>
<reference evidence="3" key="1">
    <citation type="submission" date="2022-08" db="EMBL/GenBank/DDBJ databases">
        <authorList>
            <person name="Kallberg Y."/>
            <person name="Tangrot J."/>
            <person name="Rosling A."/>
        </authorList>
    </citation>
    <scope>NUCLEOTIDE SEQUENCE</scope>
    <source>
        <strain evidence="3">Wild A</strain>
    </source>
</reference>
<organism evidence="3 4">
    <name type="scientific">Funneliformis geosporum</name>
    <dbReference type="NCBI Taxonomy" id="1117311"/>
    <lineage>
        <taxon>Eukaryota</taxon>
        <taxon>Fungi</taxon>
        <taxon>Fungi incertae sedis</taxon>
        <taxon>Mucoromycota</taxon>
        <taxon>Glomeromycotina</taxon>
        <taxon>Glomeromycetes</taxon>
        <taxon>Glomerales</taxon>
        <taxon>Glomeraceae</taxon>
        <taxon>Funneliformis</taxon>
    </lineage>
</organism>
<sequence length="122" mass="14710">MKKEPNMFLLYRREMMKHRRPNVSMTEFSKFVSKEWKNLSDHEKMKWKRNYQMSRDKELQNKVSTSPIANENEYRNSIAISNSVNKDLSTKLKKDCFLTECPSEEFLNNDDDIIISIFYNQN</sequence>
<dbReference type="Gene3D" id="1.10.30.10">
    <property type="entry name" value="High mobility group box domain"/>
    <property type="match status" value="1"/>
</dbReference>
<name>A0A9W4SEH7_9GLOM</name>
<feature type="DNA-binding region" description="HMG box" evidence="1">
    <location>
        <begin position="1"/>
        <end position="66"/>
    </location>
</feature>
<dbReference type="GO" id="GO:0005634">
    <property type="term" value="C:nucleus"/>
    <property type="evidence" value="ECO:0007669"/>
    <property type="project" value="UniProtKB-UniRule"/>
</dbReference>
<dbReference type="PROSITE" id="PS50118">
    <property type="entry name" value="HMG_BOX_2"/>
    <property type="match status" value="1"/>
</dbReference>